<dbReference type="PANTHER" id="PTHR43140:SF1">
    <property type="entry name" value="TYPE I RESTRICTION ENZYME ECOKI SPECIFICITY SUBUNIT"/>
    <property type="match status" value="1"/>
</dbReference>
<feature type="domain" description="Type I restriction modification DNA specificity" evidence="4">
    <location>
        <begin position="227"/>
        <end position="405"/>
    </location>
</feature>
<dbReference type="GO" id="GO:0016787">
    <property type="term" value="F:hydrolase activity"/>
    <property type="evidence" value="ECO:0007669"/>
    <property type="project" value="UniProtKB-KW"/>
</dbReference>
<accession>A0ABY8NA72</accession>
<gene>
    <name evidence="5" type="ORF">PVT68_13640</name>
</gene>
<dbReference type="PANTHER" id="PTHR43140">
    <property type="entry name" value="TYPE-1 RESTRICTION ENZYME ECOKI SPECIFICITY PROTEIN"/>
    <property type="match status" value="1"/>
</dbReference>
<evidence type="ECO:0000256" key="2">
    <source>
        <dbReference type="ARBA" id="ARBA00022747"/>
    </source>
</evidence>
<dbReference type="Gene3D" id="3.90.220.20">
    <property type="entry name" value="DNA methylase specificity domains"/>
    <property type="match status" value="2"/>
</dbReference>
<evidence type="ECO:0000313" key="6">
    <source>
        <dbReference type="Proteomes" id="UP001236500"/>
    </source>
</evidence>
<dbReference type="InterPro" id="IPR000055">
    <property type="entry name" value="Restrct_endonuc_typeI_TRD"/>
</dbReference>
<keyword evidence="3" id="KW-0238">DNA-binding</keyword>
<dbReference type="RefSeq" id="WP_280318928.1">
    <property type="nucleotide sequence ID" value="NZ_CP118605.1"/>
</dbReference>
<keyword evidence="6" id="KW-1185">Reference proteome</keyword>
<name>A0ABY8NA72_9GAMM</name>
<comment type="similarity">
    <text evidence="1">Belongs to the type-I restriction system S methylase family.</text>
</comment>
<evidence type="ECO:0000259" key="4">
    <source>
        <dbReference type="Pfam" id="PF01420"/>
    </source>
</evidence>
<dbReference type="GO" id="GO:0004519">
    <property type="term" value="F:endonuclease activity"/>
    <property type="evidence" value="ECO:0007669"/>
    <property type="project" value="UniProtKB-KW"/>
</dbReference>
<dbReference type="Proteomes" id="UP001236500">
    <property type="component" value="Chromosome"/>
</dbReference>
<organism evidence="5 6">
    <name type="scientific">Microbulbifer bruguierae</name>
    <dbReference type="NCBI Taxonomy" id="3029061"/>
    <lineage>
        <taxon>Bacteria</taxon>
        <taxon>Pseudomonadati</taxon>
        <taxon>Pseudomonadota</taxon>
        <taxon>Gammaproteobacteria</taxon>
        <taxon>Cellvibrionales</taxon>
        <taxon>Microbulbiferaceae</taxon>
        <taxon>Microbulbifer</taxon>
    </lineage>
</organism>
<keyword evidence="5" id="KW-0255">Endonuclease</keyword>
<keyword evidence="5" id="KW-0540">Nuclease</keyword>
<reference evidence="5 6" key="1">
    <citation type="submission" date="2023-02" db="EMBL/GenBank/DDBJ databases">
        <title>Description and genomic characterization of Microbulbifer bruguierae sp. nov., isolated from the sediment of mangrove plant Bruguiera sexangula.</title>
        <authorList>
            <person name="Long M."/>
        </authorList>
    </citation>
    <scope>NUCLEOTIDE SEQUENCE [LARGE SCALE GENOMIC DNA]</scope>
    <source>
        <strain evidence="5 6">H12</strain>
    </source>
</reference>
<dbReference type="EC" id="3.1.21.-" evidence="5"/>
<dbReference type="SUPFAM" id="SSF116734">
    <property type="entry name" value="DNA methylase specificity domain"/>
    <property type="match status" value="2"/>
</dbReference>
<proteinExistence type="inferred from homology"/>
<dbReference type="EMBL" id="CP118605">
    <property type="protein sequence ID" value="WGL15809.1"/>
    <property type="molecule type" value="Genomic_DNA"/>
</dbReference>
<evidence type="ECO:0000313" key="5">
    <source>
        <dbReference type="EMBL" id="WGL15809.1"/>
    </source>
</evidence>
<dbReference type="InterPro" id="IPR044946">
    <property type="entry name" value="Restrct_endonuc_typeI_TRD_sf"/>
</dbReference>
<dbReference type="Pfam" id="PF01420">
    <property type="entry name" value="Methylase_S"/>
    <property type="match status" value="2"/>
</dbReference>
<evidence type="ECO:0000256" key="3">
    <source>
        <dbReference type="ARBA" id="ARBA00023125"/>
    </source>
</evidence>
<keyword evidence="2" id="KW-0680">Restriction system</keyword>
<protein>
    <submittedName>
        <fullName evidence="5">Restriction endonuclease subunit S</fullName>
        <ecNumber evidence="5">3.1.21.-</ecNumber>
    </submittedName>
</protein>
<sequence length="467" mass="51951">MSDLSLPLGWVVARIGDIAIKGQQRKPDPDEVFTYVDIGSIDRSKKVIAEPQQLSGTDAPSRARKVINTGDILVSLTRPNLNAVALVDERFDNQIASTGFEVIKPVQVDSRYIYTLVRSKAFIDEISGVVQGALYPAAKSSDVQGFHFPLPPPAEQKVIADKLDTLLAQVENTKVRLQRIPQLLKRFRQSVLAAAVTGKLTEDKRRSKAISSSQSPVTINVESDEQPEGWNWQKLVDLAILESGHTPRKSVFDYWENGDVPWISLQDIRAAHGKIIENTKHMPTMKGIENSSARLLPTGTVCFSRDISVGFTTIMGKEMSTTQHFANWICGEKLNNKYLMYALMAAKDHLTISGQGTTVKTIYMPALKEFRLLTPPLKEQTEIVHRVEQLLAYADTIEQQVNNALARVEKLTQSVLAKAFRGELTEQWRKDNPELISGENSAAALLERIQTERAAAKPARKTRKKAG</sequence>
<dbReference type="InterPro" id="IPR051212">
    <property type="entry name" value="Type-I_RE_S_subunit"/>
</dbReference>
<evidence type="ECO:0000256" key="1">
    <source>
        <dbReference type="ARBA" id="ARBA00010923"/>
    </source>
</evidence>
<feature type="domain" description="Type I restriction modification DNA specificity" evidence="4">
    <location>
        <begin position="8"/>
        <end position="181"/>
    </location>
</feature>
<keyword evidence="5" id="KW-0378">Hydrolase</keyword>